<dbReference type="AlphaFoldDB" id="A0A562ZF61"/>
<dbReference type="PANTHER" id="PTHR33910">
    <property type="entry name" value="PROTEIN TRANSLOCASE SUBUNIT SECE"/>
    <property type="match status" value="1"/>
</dbReference>
<feature type="transmembrane region" description="Helical" evidence="9">
    <location>
        <begin position="18"/>
        <end position="35"/>
    </location>
</feature>
<dbReference type="Proteomes" id="UP000318199">
    <property type="component" value="Unassembled WGS sequence"/>
</dbReference>
<dbReference type="GO" id="GO:0008320">
    <property type="term" value="F:protein transmembrane transporter activity"/>
    <property type="evidence" value="ECO:0007669"/>
    <property type="project" value="UniProtKB-UniRule"/>
</dbReference>
<name>A0A562ZF61_9BURK</name>
<keyword evidence="3 9" id="KW-1003">Cell membrane</keyword>
<comment type="caution">
    <text evidence="10">The sequence shown here is derived from an EMBL/GenBank/DDBJ whole genome shotgun (WGS) entry which is preliminary data.</text>
</comment>
<evidence type="ECO:0000256" key="3">
    <source>
        <dbReference type="ARBA" id="ARBA00022475"/>
    </source>
</evidence>
<dbReference type="GO" id="GO:0065002">
    <property type="term" value="P:intracellular protein transmembrane transport"/>
    <property type="evidence" value="ECO:0007669"/>
    <property type="project" value="UniProtKB-UniRule"/>
</dbReference>
<comment type="similarity">
    <text evidence="9">Belongs to the SecE/SEC61-gamma family.</text>
</comment>
<keyword evidence="11" id="KW-1185">Reference proteome</keyword>
<evidence type="ECO:0000313" key="10">
    <source>
        <dbReference type="EMBL" id="TWO65491.1"/>
    </source>
</evidence>
<reference evidence="10 11" key="1">
    <citation type="submission" date="2019-07" db="EMBL/GenBank/DDBJ databases">
        <title>Caenimonas sedimenti sp. nov., isolated from activated sludge.</title>
        <authorList>
            <person name="Xu J."/>
        </authorList>
    </citation>
    <scope>NUCLEOTIDE SEQUENCE [LARGE SCALE GENOMIC DNA]</scope>
    <source>
        <strain evidence="10 11">HX-9-20</strain>
    </source>
</reference>
<dbReference type="EMBL" id="VOBQ01000028">
    <property type="protein sequence ID" value="TWO65491.1"/>
    <property type="molecule type" value="Genomic_DNA"/>
</dbReference>
<keyword evidence="6 9" id="KW-1133">Transmembrane helix</keyword>
<proteinExistence type="inferred from homology"/>
<organism evidence="10 11">
    <name type="scientific">Caenimonas sedimenti</name>
    <dbReference type="NCBI Taxonomy" id="2596921"/>
    <lineage>
        <taxon>Bacteria</taxon>
        <taxon>Pseudomonadati</taxon>
        <taxon>Pseudomonadota</taxon>
        <taxon>Betaproteobacteria</taxon>
        <taxon>Burkholderiales</taxon>
        <taxon>Comamonadaceae</taxon>
        <taxon>Caenimonas</taxon>
    </lineage>
</organism>
<dbReference type="PANTHER" id="PTHR33910:SF1">
    <property type="entry name" value="PROTEIN TRANSLOCASE SUBUNIT SECE"/>
    <property type="match status" value="1"/>
</dbReference>
<comment type="subunit">
    <text evidence="9">Component of the Sec protein translocase complex. Heterotrimer consisting of SecY, SecE and SecG subunits. The heterotrimers can form oligomers, although 1 heterotrimer is thought to be able to translocate proteins. Interacts with the ribosome. Interacts with SecDF, and other proteins may be involved. Interacts with SecA.</text>
</comment>
<keyword evidence="8 9" id="KW-0472">Membrane</keyword>
<dbReference type="NCBIfam" id="TIGR00964">
    <property type="entry name" value="secE_bact"/>
    <property type="match status" value="1"/>
</dbReference>
<dbReference type="GO" id="GO:0009306">
    <property type="term" value="P:protein secretion"/>
    <property type="evidence" value="ECO:0007669"/>
    <property type="project" value="UniProtKB-UniRule"/>
</dbReference>
<dbReference type="NCBIfam" id="NF004371">
    <property type="entry name" value="PRK05740.1-1"/>
    <property type="match status" value="1"/>
</dbReference>
<dbReference type="HAMAP" id="MF_00422">
    <property type="entry name" value="SecE"/>
    <property type="match status" value="1"/>
</dbReference>
<keyword evidence="4 9" id="KW-0812">Transmembrane</keyword>
<dbReference type="InterPro" id="IPR038379">
    <property type="entry name" value="SecE_sf"/>
</dbReference>
<evidence type="ECO:0000256" key="7">
    <source>
        <dbReference type="ARBA" id="ARBA00023010"/>
    </source>
</evidence>
<dbReference type="InterPro" id="IPR001901">
    <property type="entry name" value="Translocase_SecE/Sec61-g"/>
</dbReference>
<comment type="caution">
    <text evidence="9">Lacks conserved residue(s) required for the propagation of feature annotation.</text>
</comment>
<dbReference type="PRINTS" id="PR01650">
    <property type="entry name" value="SECETRNLCASE"/>
</dbReference>
<dbReference type="Gene3D" id="1.20.5.1030">
    <property type="entry name" value="Preprotein translocase secy subunit"/>
    <property type="match status" value="1"/>
</dbReference>
<evidence type="ECO:0000313" key="11">
    <source>
        <dbReference type="Proteomes" id="UP000318199"/>
    </source>
</evidence>
<gene>
    <name evidence="9 10" type="primary">secE</name>
    <name evidence="10" type="ORF">FN976_27160</name>
</gene>
<evidence type="ECO:0000256" key="6">
    <source>
        <dbReference type="ARBA" id="ARBA00022989"/>
    </source>
</evidence>
<sequence>MATTQVETVTTGADKAKVGAAIALVIASLAGFYLLARQGQLVQWGVLIAGLVAAVAVFLVSEPGKEFVAFGRDAWKEVRKVVWPTRKESIQMTLYVFAFVVVMALFLWLTDKTLEWLFYDLILGWKQ</sequence>
<evidence type="ECO:0000256" key="4">
    <source>
        <dbReference type="ARBA" id="ARBA00022692"/>
    </source>
</evidence>
<dbReference type="GO" id="GO:0006605">
    <property type="term" value="P:protein targeting"/>
    <property type="evidence" value="ECO:0007669"/>
    <property type="project" value="UniProtKB-UniRule"/>
</dbReference>
<dbReference type="GO" id="GO:0005886">
    <property type="term" value="C:plasma membrane"/>
    <property type="evidence" value="ECO:0007669"/>
    <property type="project" value="UniProtKB-UniRule"/>
</dbReference>
<dbReference type="InterPro" id="IPR005807">
    <property type="entry name" value="SecE_bac"/>
</dbReference>
<evidence type="ECO:0000256" key="1">
    <source>
        <dbReference type="ARBA" id="ARBA00004370"/>
    </source>
</evidence>
<evidence type="ECO:0000256" key="9">
    <source>
        <dbReference type="HAMAP-Rule" id="MF_00422"/>
    </source>
</evidence>
<dbReference type="OrthoDB" id="9806365at2"/>
<dbReference type="Pfam" id="PF00584">
    <property type="entry name" value="SecE"/>
    <property type="match status" value="1"/>
</dbReference>
<dbReference type="GO" id="GO:0043952">
    <property type="term" value="P:protein transport by the Sec complex"/>
    <property type="evidence" value="ECO:0007669"/>
    <property type="project" value="UniProtKB-UniRule"/>
</dbReference>
<evidence type="ECO:0000256" key="8">
    <source>
        <dbReference type="ARBA" id="ARBA00023136"/>
    </source>
</evidence>
<evidence type="ECO:0000256" key="2">
    <source>
        <dbReference type="ARBA" id="ARBA00022448"/>
    </source>
</evidence>
<protein>
    <recommendedName>
        <fullName evidence="9">Protein translocase subunit SecE</fullName>
    </recommendedName>
</protein>
<keyword evidence="2 9" id="KW-0813">Transport</keyword>
<keyword evidence="7 9" id="KW-0811">Translocation</keyword>
<feature type="transmembrane region" description="Helical" evidence="9">
    <location>
        <begin position="92"/>
        <end position="110"/>
    </location>
</feature>
<comment type="function">
    <text evidence="9">Essential subunit of the Sec protein translocation channel SecYEG. Clamps together the 2 halves of SecY. May contact the channel plug during translocation.</text>
</comment>
<dbReference type="RefSeq" id="WP_145896937.1">
    <property type="nucleotide sequence ID" value="NZ_VOBQ01000028.1"/>
</dbReference>
<feature type="transmembrane region" description="Helical" evidence="9">
    <location>
        <begin position="41"/>
        <end position="60"/>
    </location>
</feature>
<comment type="subcellular location">
    <subcellularLocation>
        <location evidence="1">Membrane</location>
    </subcellularLocation>
</comment>
<evidence type="ECO:0000256" key="5">
    <source>
        <dbReference type="ARBA" id="ARBA00022927"/>
    </source>
</evidence>
<accession>A0A562ZF61</accession>
<keyword evidence="5 9" id="KW-0653">Protein transport</keyword>